<proteinExistence type="predicted"/>
<keyword evidence="2" id="KW-0472">Membrane</keyword>
<feature type="signal peptide" evidence="3">
    <location>
        <begin position="1"/>
        <end position="24"/>
    </location>
</feature>
<protein>
    <recommendedName>
        <fullName evidence="6">LPXTG cell wall anchor domain-containing protein</fullName>
    </recommendedName>
</protein>
<organism evidence="4 5">
    <name type="scientific">Paenibacillus azoreducens</name>
    <dbReference type="NCBI Taxonomy" id="116718"/>
    <lineage>
        <taxon>Bacteria</taxon>
        <taxon>Bacillati</taxon>
        <taxon>Bacillota</taxon>
        <taxon>Bacilli</taxon>
        <taxon>Bacillales</taxon>
        <taxon>Paenibacillaceae</taxon>
        <taxon>Paenibacillus</taxon>
    </lineage>
</organism>
<feature type="chain" id="PRO_5037253022" description="LPXTG cell wall anchor domain-containing protein" evidence="3">
    <location>
        <begin position="25"/>
        <end position="1670"/>
    </location>
</feature>
<feature type="transmembrane region" description="Helical" evidence="2">
    <location>
        <begin position="528"/>
        <end position="545"/>
    </location>
</feature>
<feature type="compositionally biased region" description="Polar residues" evidence="1">
    <location>
        <begin position="63"/>
        <end position="78"/>
    </location>
</feature>
<feature type="region of interest" description="Disordered" evidence="1">
    <location>
        <begin position="854"/>
        <end position="875"/>
    </location>
</feature>
<feature type="region of interest" description="Disordered" evidence="1">
    <location>
        <begin position="59"/>
        <end position="78"/>
    </location>
</feature>
<sequence length="1670" mass="180816">MRRIVSSMLVLALLLSLFAASAFASEVEPNEVVQSEIGTEGGTQSEAVNSVNEATLTEEVTDDLSSQSIQPNETAQPEETITKVSADNTSLTVTDGLHVVVYYDSDQGTYIPEFNLELWNVAEDKLISSAVGNSQNFSNGKYSLIFNHPGYKLGDQFALILRSADGIIEEVNFNGYSLKVNTHFKFGIEPFVYYEGVNDEKVFQYLTATKLNPIEASLKTNGKKIGLQLQSESGSPLKQLPINIKLLEGKGTLTAKSDDSGMVWLDSNKLTWKFLVSSEGKVAKDGSNGKAEIELPATVIANTQKSVLTFPIIFENQVTSGTMKVNFTTDANTDLSKAWSEFDIALSDPNGVSSTFSANLDTTEIEGIADGKYKASITSKYAEVKFNSDALVTLSDGKGGIGGIVKPKHLLEISKDGKSFNFSVINVEKVADKQYKGTNPISFAVTPGESFMIKDNDTGKVETVAIDANSPITRVVLGAGVVFGGSASTPHTGDDIVYLVIGFILSLSVAAGCFVLYNRKRKKSSPKISALSIMLAVALVAPLFAPSGVHAASSDANVGGTPPASGGANSSTAAGTFQTSERIAVLQFGFIPNKVKSDGKGVLNPDSKKADLEDPFKFNYEDLLFYMAPSKTSDNLFRKAGSGLITFERGTGVSTLYGNNPLYPASPKGQSHAELMKRTLDYADKAIAKSSNINYFEQIIADTLYNIAPSDSNRTLSGEGNVKVIGDSLKGMIEAYILRHGSQDAGEQFDAQVIGSLMFSGYLDLIKSKGILKGEDYITFEQMMRDKFNKNELIFFAQTVIGISVKDSRSAYDRDYAFISMHDATDWYLWTRQKARPTDSVLQGLTANREFEAVSKGGATSAEQGSQSPYKENGNLPNTFRTYARDFYARTLKPVSSAIPMSSDASVNGFGGWGYQPWGYGDGEAAKKPAITAELNVTLVDKNGNPTKESFTVPVNGWSEESQKYLGDLKSASDVFIAGGMSVGHNGKTYDILPDERAKFELIDMKDKENLNKRHLTKGATGEEGTISIPTSGSDLWEIELGWDTPLPMDLHKYLGGDDPANSSVTENKYNGSDAYSNAKLTLFVKANEDSIEPIASNYDVPQWRLSKYWDNISDKGINKAKFNLSLPISTFTNPKLSPSGNTLFSLVDPDLSNTPWALSRAKLFNDTPTKNISVYNPSASFNLAGDLLAVRDNNSVANIKLASWLNNFSLFDGRIASASTGAAENKPVVSKSHDFKYGVKSPYSSYTYSETRYNWVSTQYGGYYVPYTWSGSATPSYLTADYETSIRFNRYIPKDSSAPKAIADASDSANGMLWQAKQGKETLKVNPEVLYAYDDASGNTSVAFAAGDKLREIRPVSYNLAQFVNVGVKPEVVGASTATDANAKALAKNLNAGGKQVIYKGSAITTNFEVTGELELKTFALDIGSSALKKAWNPSSAYSTDAINETYLSEYATKDEATGRWQVTFDANGKLVIDNKEHGGQSAKLTATESSKAIKEHTLEVRGGKLVGVDGNRNLDSLPQELKDALTRMHILGNDNIFSSFESGNGDKLTEQAVATLGNAVRGSNDLKVGSGWYAEDTTTLVIRVYTTTFELPSHMYVDKIPMEIPGLEVSGDKNQFFSKGFTGHTKLSYKVGHVGMVFDSSKGDFGGKRSTDFIVGNTSIMDTFSTVQ</sequence>
<evidence type="ECO:0000313" key="5">
    <source>
        <dbReference type="Proteomes" id="UP000682811"/>
    </source>
</evidence>
<dbReference type="EMBL" id="BORT01000023">
    <property type="protein sequence ID" value="GIO49644.1"/>
    <property type="molecule type" value="Genomic_DNA"/>
</dbReference>
<feature type="compositionally biased region" description="Polar residues" evidence="1">
    <location>
        <begin position="861"/>
        <end position="875"/>
    </location>
</feature>
<evidence type="ECO:0008006" key="6">
    <source>
        <dbReference type="Google" id="ProtNLM"/>
    </source>
</evidence>
<keyword evidence="2" id="KW-0812">Transmembrane</keyword>
<evidence type="ECO:0000256" key="3">
    <source>
        <dbReference type="SAM" id="SignalP"/>
    </source>
</evidence>
<keyword evidence="2" id="KW-1133">Transmembrane helix</keyword>
<comment type="caution">
    <text evidence="4">The sequence shown here is derived from an EMBL/GenBank/DDBJ whole genome shotgun (WGS) entry which is preliminary data.</text>
</comment>
<dbReference type="RefSeq" id="WP_212980071.1">
    <property type="nucleotide sequence ID" value="NZ_AP025343.1"/>
</dbReference>
<gene>
    <name evidence="4" type="ORF">J34TS1_44090</name>
</gene>
<evidence type="ECO:0000256" key="1">
    <source>
        <dbReference type="SAM" id="MobiDB-lite"/>
    </source>
</evidence>
<evidence type="ECO:0000313" key="4">
    <source>
        <dbReference type="EMBL" id="GIO49644.1"/>
    </source>
</evidence>
<dbReference type="Proteomes" id="UP000682811">
    <property type="component" value="Unassembled WGS sequence"/>
</dbReference>
<evidence type="ECO:0000256" key="2">
    <source>
        <dbReference type="SAM" id="Phobius"/>
    </source>
</evidence>
<reference evidence="4 5" key="1">
    <citation type="submission" date="2021-03" db="EMBL/GenBank/DDBJ databases">
        <title>Antimicrobial resistance genes in bacteria isolated from Japanese honey, and their potential for conferring macrolide and lincosamide resistance in the American foulbrood pathogen Paenibacillus larvae.</title>
        <authorList>
            <person name="Okamoto M."/>
            <person name="Kumagai M."/>
            <person name="Kanamori H."/>
            <person name="Takamatsu D."/>
        </authorList>
    </citation>
    <scope>NUCLEOTIDE SEQUENCE [LARGE SCALE GENOMIC DNA]</scope>
    <source>
        <strain evidence="4 5">J34TS1</strain>
    </source>
</reference>
<keyword evidence="3" id="KW-0732">Signal</keyword>
<feature type="transmembrane region" description="Helical" evidence="2">
    <location>
        <begin position="496"/>
        <end position="516"/>
    </location>
</feature>
<keyword evidence="5" id="KW-1185">Reference proteome</keyword>
<accession>A0A920CTW6</accession>
<name>A0A920CTW6_9BACL</name>